<gene>
    <name evidence="1" type="ORF">ODALV1_LOCUS26310</name>
</gene>
<dbReference type="PANTHER" id="PTHR47577">
    <property type="entry name" value="THAP DOMAIN-CONTAINING PROTEIN 6"/>
    <property type="match status" value="1"/>
</dbReference>
<dbReference type="EMBL" id="CAXLJM020000111">
    <property type="protein sequence ID" value="CAL8136160.1"/>
    <property type="molecule type" value="Genomic_DNA"/>
</dbReference>
<keyword evidence="2" id="KW-1185">Reference proteome</keyword>
<sequence>MEIYKKLFLESREYLVNLKVFVKGELKPILQTGRKTAIVGLLVTIVSLESIMEEIVAKQKPDLIVLRSRFGHNNNPNSKHLMHALKGILCTNTKCINTGNFLDQEVISTKASPWGNYSATVNDECNQVGDEDEENELHEEPNIDADASAVISNVVDYVSGYVVRKICDNLKCPKCVCKLMADTEDVVKIANDCVLILHKVNGWLVYPSYAVVTVCKMTETTVRESK</sequence>
<comment type="caution">
    <text evidence="1">The sequence shown here is derived from an EMBL/GenBank/DDBJ whole genome shotgun (WGS) entry which is preliminary data.</text>
</comment>
<evidence type="ECO:0000313" key="2">
    <source>
        <dbReference type="Proteomes" id="UP001642540"/>
    </source>
</evidence>
<proteinExistence type="predicted"/>
<dbReference type="Proteomes" id="UP001642540">
    <property type="component" value="Unassembled WGS sequence"/>
</dbReference>
<accession>A0ABP1RUM7</accession>
<organism evidence="1 2">
    <name type="scientific">Orchesella dallaii</name>
    <dbReference type="NCBI Taxonomy" id="48710"/>
    <lineage>
        <taxon>Eukaryota</taxon>
        <taxon>Metazoa</taxon>
        <taxon>Ecdysozoa</taxon>
        <taxon>Arthropoda</taxon>
        <taxon>Hexapoda</taxon>
        <taxon>Collembola</taxon>
        <taxon>Entomobryomorpha</taxon>
        <taxon>Entomobryoidea</taxon>
        <taxon>Orchesellidae</taxon>
        <taxon>Orchesellinae</taxon>
        <taxon>Orchesella</taxon>
    </lineage>
</organism>
<reference evidence="1 2" key="1">
    <citation type="submission" date="2024-08" db="EMBL/GenBank/DDBJ databases">
        <authorList>
            <person name="Cucini C."/>
            <person name="Frati F."/>
        </authorList>
    </citation>
    <scope>NUCLEOTIDE SEQUENCE [LARGE SCALE GENOMIC DNA]</scope>
</reference>
<dbReference type="PANTHER" id="PTHR47577:SF2">
    <property type="entry name" value="THAP DOMAIN CONTAINING 9"/>
    <property type="match status" value="1"/>
</dbReference>
<protein>
    <submittedName>
        <fullName evidence="1">Uncharacterized protein</fullName>
    </submittedName>
</protein>
<evidence type="ECO:0000313" key="1">
    <source>
        <dbReference type="EMBL" id="CAL8136160.1"/>
    </source>
</evidence>
<name>A0ABP1RUM7_9HEXA</name>